<dbReference type="PANTHER" id="PTHR10039:SF14">
    <property type="entry name" value="NACHT DOMAIN-CONTAINING PROTEIN"/>
    <property type="match status" value="1"/>
</dbReference>
<accession>A0AAN7UUL3</accession>
<dbReference type="Proteomes" id="UP001305414">
    <property type="component" value="Unassembled WGS sequence"/>
</dbReference>
<protein>
    <recommendedName>
        <fullName evidence="2">Nephrocystin 3-like N-terminal domain-containing protein</fullName>
    </recommendedName>
</protein>
<evidence type="ECO:0000259" key="2">
    <source>
        <dbReference type="Pfam" id="PF24883"/>
    </source>
</evidence>
<dbReference type="InterPro" id="IPR056884">
    <property type="entry name" value="NPHP3-like_N"/>
</dbReference>
<dbReference type="PANTHER" id="PTHR10039">
    <property type="entry name" value="AMELOGENIN"/>
    <property type="match status" value="1"/>
</dbReference>
<dbReference type="AlphaFoldDB" id="A0AAN7UUL3"/>
<proteinExistence type="predicted"/>
<gene>
    <name evidence="3" type="ORF">RRF57_009212</name>
</gene>
<keyword evidence="1" id="KW-0677">Repeat</keyword>
<name>A0AAN7UUL3_9PEZI</name>
<evidence type="ECO:0000256" key="1">
    <source>
        <dbReference type="ARBA" id="ARBA00022737"/>
    </source>
</evidence>
<dbReference type="EMBL" id="JAWHQM010000033">
    <property type="protein sequence ID" value="KAK5633498.1"/>
    <property type="molecule type" value="Genomic_DNA"/>
</dbReference>
<dbReference type="Pfam" id="PF24883">
    <property type="entry name" value="NPHP3_N"/>
    <property type="match status" value="1"/>
</dbReference>
<evidence type="ECO:0000313" key="4">
    <source>
        <dbReference type="Proteomes" id="UP001305414"/>
    </source>
</evidence>
<comment type="caution">
    <text evidence="3">The sequence shown here is derived from an EMBL/GenBank/DDBJ whole genome shotgun (WGS) entry which is preliminary data.</text>
</comment>
<reference evidence="3 4" key="1">
    <citation type="submission" date="2023-10" db="EMBL/GenBank/DDBJ databases">
        <title>Draft genome sequence of Xylaria bambusicola isolate GMP-LS, the root and basal stem rot pathogen of sugarcane in Indonesia.</title>
        <authorList>
            <person name="Selvaraj P."/>
            <person name="Muralishankar V."/>
            <person name="Muruganantham S."/>
            <person name="Sp S."/>
            <person name="Haryani S."/>
            <person name="Lau K.J.X."/>
            <person name="Naqvi N.I."/>
        </authorList>
    </citation>
    <scope>NUCLEOTIDE SEQUENCE [LARGE SCALE GENOMIC DNA]</scope>
    <source>
        <strain evidence="3">GMP-LS</strain>
    </source>
</reference>
<evidence type="ECO:0000313" key="3">
    <source>
        <dbReference type="EMBL" id="KAK5633498.1"/>
    </source>
</evidence>
<keyword evidence="4" id="KW-1185">Reference proteome</keyword>
<organism evidence="3 4">
    <name type="scientific">Xylaria bambusicola</name>
    <dbReference type="NCBI Taxonomy" id="326684"/>
    <lineage>
        <taxon>Eukaryota</taxon>
        <taxon>Fungi</taxon>
        <taxon>Dikarya</taxon>
        <taxon>Ascomycota</taxon>
        <taxon>Pezizomycotina</taxon>
        <taxon>Sordariomycetes</taxon>
        <taxon>Xylariomycetidae</taxon>
        <taxon>Xylariales</taxon>
        <taxon>Xylariaceae</taxon>
        <taxon>Xylaria</taxon>
    </lineage>
</organism>
<feature type="domain" description="Nephrocystin 3-like N-terminal" evidence="2">
    <location>
        <begin position="97"/>
        <end position="133"/>
    </location>
</feature>
<sequence>MLVLADWMHVFDRLWPKHFANVKEVGRHLGRLTRLMRTEIRLEHIQEEYEFRNHAMMTFKAQAADIRRQEYYRIMTSFSPCTYDKTLYRLNLIRCQGTGNWLFQSQIFLDWMEESREESRRILWLKGIPGAGKHA</sequence>